<dbReference type="InterPro" id="IPR010666">
    <property type="entry name" value="Znf_GRF"/>
</dbReference>
<keyword evidence="8" id="KW-0539">Nucleus</keyword>
<comment type="cofactor">
    <cofactor evidence="10">
        <name>Mg(2+)</name>
        <dbReference type="ChEBI" id="CHEBI:18420"/>
    </cofactor>
    <cofactor evidence="10">
        <name>Mn(2+)</name>
        <dbReference type="ChEBI" id="CHEBI:29035"/>
    </cofactor>
    <text evidence="10">Probably binds two magnesium or manganese ions per subunit.</text>
</comment>
<protein>
    <recommendedName>
        <fullName evidence="2">DNA-(apurinic or apyrimidinic site) endonuclease 2</fullName>
    </recommendedName>
</protein>
<feature type="site" description="Transition state stabilizer" evidence="11">
    <location>
        <position position="223"/>
    </location>
</feature>
<keyword evidence="6" id="KW-0862">Zinc</keyword>
<dbReference type="Pfam" id="PF03372">
    <property type="entry name" value="Exo_endo_phos"/>
    <property type="match status" value="1"/>
</dbReference>
<dbReference type="GO" id="GO:0008270">
    <property type="term" value="F:zinc ion binding"/>
    <property type="evidence" value="ECO:0007669"/>
    <property type="project" value="UniProtKB-KW"/>
</dbReference>
<evidence type="ECO:0000313" key="14">
    <source>
        <dbReference type="EMBL" id="CAB4252407.1"/>
    </source>
</evidence>
<evidence type="ECO:0000256" key="2">
    <source>
        <dbReference type="ARBA" id="ARBA00013541"/>
    </source>
</evidence>
<evidence type="ECO:0000256" key="3">
    <source>
        <dbReference type="ARBA" id="ARBA00022723"/>
    </source>
</evidence>
<keyword evidence="7 10" id="KW-0460">Magnesium</keyword>
<dbReference type="GO" id="GO:0005634">
    <property type="term" value="C:nucleus"/>
    <property type="evidence" value="ECO:0007669"/>
    <property type="project" value="TreeGrafter"/>
</dbReference>
<dbReference type="GO" id="GO:0003906">
    <property type="term" value="F:DNA-(apurinic or apyrimidinic site) endonuclease activity"/>
    <property type="evidence" value="ECO:0007669"/>
    <property type="project" value="TreeGrafter"/>
</dbReference>
<dbReference type="GO" id="GO:0008081">
    <property type="term" value="F:phosphoric diester hydrolase activity"/>
    <property type="evidence" value="ECO:0007669"/>
    <property type="project" value="TreeGrafter"/>
</dbReference>
<dbReference type="RefSeq" id="XP_041404445.1">
    <property type="nucleotide sequence ID" value="XM_041548511.1"/>
</dbReference>
<dbReference type="InterPro" id="IPR005135">
    <property type="entry name" value="Endo/exonuclease/phosphatase"/>
</dbReference>
<dbReference type="GO" id="GO:0008311">
    <property type="term" value="F:double-stranded DNA 3'-5' DNA exonuclease activity"/>
    <property type="evidence" value="ECO:0007669"/>
    <property type="project" value="TreeGrafter"/>
</dbReference>
<feature type="binding site" evidence="10">
    <location>
        <position position="353"/>
    </location>
    <ligand>
        <name>Mg(2+)</name>
        <dbReference type="ChEBI" id="CHEBI:18420"/>
        <label>1</label>
    </ligand>
</feature>
<feature type="domain" description="GRF-type" evidence="13">
    <location>
        <begin position="485"/>
        <end position="529"/>
    </location>
</feature>
<keyword evidence="14" id="KW-0540">Nuclease</keyword>
<name>A0A8H2VBU8_9SACH</name>
<dbReference type="SUPFAM" id="SSF56219">
    <property type="entry name" value="DNase I-like"/>
    <property type="match status" value="1"/>
</dbReference>
<dbReference type="PANTHER" id="PTHR22748:SF4">
    <property type="entry name" value="DNA-(APURINIC OR APYRIMIDINIC SITE) ENDONUCLEASE 2"/>
    <property type="match status" value="1"/>
</dbReference>
<evidence type="ECO:0000256" key="4">
    <source>
        <dbReference type="ARBA" id="ARBA00022771"/>
    </source>
</evidence>
<dbReference type="PROSITE" id="PS51999">
    <property type="entry name" value="ZF_GRF"/>
    <property type="match status" value="1"/>
</dbReference>
<evidence type="ECO:0000256" key="1">
    <source>
        <dbReference type="ARBA" id="ARBA00007092"/>
    </source>
</evidence>
<feature type="active site" description="Proton donor/acceptor" evidence="9">
    <location>
        <position position="221"/>
    </location>
</feature>
<evidence type="ECO:0000256" key="12">
    <source>
        <dbReference type="PROSITE-ProRule" id="PRU01343"/>
    </source>
</evidence>
<feature type="binding site" evidence="10">
    <location>
        <position position="352"/>
    </location>
    <ligand>
        <name>Mg(2+)</name>
        <dbReference type="ChEBI" id="CHEBI:18420"/>
        <label>1</label>
    </ligand>
</feature>
<accession>A0A8H2VBU8</accession>
<dbReference type="Gene3D" id="3.60.10.10">
    <property type="entry name" value="Endonuclease/exonuclease/phosphatase"/>
    <property type="match status" value="1"/>
</dbReference>
<dbReference type="GeneID" id="64855532"/>
<feature type="site" description="Important for catalytic activity" evidence="11">
    <location>
        <position position="327"/>
    </location>
</feature>
<gene>
    <name evidence="14" type="ORF">KABA2_01S12914</name>
</gene>
<reference evidence="14 15" key="1">
    <citation type="submission" date="2020-05" db="EMBL/GenBank/DDBJ databases">
        <authorList>
            <person name="Casaregola S."/>
            <person name="Devillers H."/>
            <person name="Grondin C."/>
        </authorList>
    </citation>
    <scope>NUCLEOTIDE SEQUENCE [LARGE SCALE GENOMIC DNA]</scope>
    <source>
        <strain evidence="14 15">CLIB 1767</strain>
    </source>
</reference>
<evidence type="ECO:0000256" key="5">
    <source>
        <dbReference type="ARBA" id="ARBA00022801"/>
    </source>
</evidence>
<feature type="binding site" evidence="10">
    <location>
        <position position="221"/>
    </location>
    <ligand>
        <name>Mg(2+)</name>
        <dbReference type="ChEBI" id="CHEBI:18420"/>
        <label>1</label>
    </ligand>
</feature>
<evidence type="ECO:0000313" key="15">
    <source>
        <dbReference type="Proteomes" id="UP000644660"/>
    </source>
</evidence>
<feature type="active site" evidence="9">
    <location>
        <position position="180"/>
    </location>
</feature>
<proteinExistence type="inferred from homology"/>
<feature type="binding site" evidence="10">
    <location>
        <position position="60"/>
    </location>
    <ligand>
        <name>Mg(2+)</name>
        <dbReference type="ChEBI" id="CHEBI:18420"/>
        <label>1</label>
    </ligand>
</feature>
<keyword evidence="10" id="KW-0464">Manganese</keyword>
<dbReference type="Pfam" id="PF06839">
    <property type="entry name" value="Zn_ribbon_GRF"/>
    <property type="match status" value="1"/>
</dbReference>
<keyword evidence="3 10" id="KW-0479">Metal-binding</keyword>
<dbReference type="InterPro" id="IPR004808">
    <property type="entry name" value="AP_endonuc_1"/>
</dbReference>
<evidence type="ECO:0000256" key="7">
    <source>
        <dbReference type="ARBA" id="ARBA00022842"/>
    </source>
</evidence>
<dbReference type="InterPro" id="IPR036691">
    <property type="entry name" value="Endo/exonu/phosph_ase_sf"/>
</dbReference>
<dbReference type="Proteomes" id="UP000644660">
    <property type="component" value="Unassembled WGS sequence"/>
</dbReference>
<evidence type="ECO:0000256" key="9">
    <source>
        <dbReference type="PIRSR" id="PIRSR604808-1"/>
    </source>
</evidence>
<evidence type="ECO:0000256" key="11">
    <source>
        <dbReference type="PIRSR" id="PIRSR604808-3"/>
    </source>
</evidence>
<dbReference type="GO" id="GO:0006284">
    <property type="term" value="P:base-excision repair"/>
    <property type="evidence" value="ECO:0007669"/>
    <property type="project" value="TreeGrafter"/>
</dbReference>
<evidence type="ECO:0000256" key="10">
    <source>
        <dbReference type="PIRSR" id="PIRSR604808-2"/>
    </source>
</evidence>
<organism evidence="14 15">
    <name type="scientific">Maudiozyma barnettii</name>
    <dbReference type="NCBI Taxonomy" id="61262"/>
    <lineage>
        <taxon>Eukaryota</taxon>
        <taxon>Fungi</taxon>
        <taxon>Dikarya</taxon>
        <taxon>Ascomycota</taxon>
        <taxon>Saccharomycotina</taxon>
        <taxon>Saccharomycetes</taxon>
        <taxon>Saccharomycetales</taxon>
        <taxon>Saccharomycetaceae</taxon>
        <taxon>Maudiozyma</taxon>
    </lineage>
</organism>
<dbReference type="EMBL" id="CAEFZW010000001">
    <property type="protein sequence ID" value="CAB4252407.1"/>
    <property type="molecule type" value="Genomic_DNA"/>
</dbReference>
<dbReference type="AlphaFoldDB" id="A0A8H2VBU8"/>
<feature type="active site" description="Proton acceptor" evidence="9">
    <location>
        <position position="353"/>
    </location>
</feature>
<dbReference type="PANTHER" id="PTHR22748">
    <property type="entry name" value="AP ENDONUCLEASE"/>
    <property type="match status" value="1"/>
</dbReference>
<comment type="similarity">
    <text evidence="1">Belongs to the DNA repair enzymes AP/ExoA family.</text>
</comment>
<feature type="binding site" evidence="10">
    <location>
        <position position="24"/>
    </location>
    <ligand>
        <name>Mg(2+)</name>
        <dbReference type="ChEBI" id="CHEBI:18420"/>
        <label>1</label>
    </ligand>
</feature>
<keyword evidence="14" id="KW-0255">Endonuclease</keyword>
<feature type="binding site" evidence="10">
    <location>
        <position position="223"/>
    </location>
    <ligand>
        <name>Mg(2+)</name>
        <dbReference type="ChEBI" id="CHEBI:18420"/>
        <label>1</label>
    </ligand>
</feature>
<evidence type="ECO:0000256" key="6">
    <source>
        <dbReference type="ARBA" id="ARBA00022833"/>
    </source>
</evidence>
<keyword evidence="15" id="KW-1185">Reference proteome</keyword>
<keyword evidence="5" id="KW-0378">Hydrolase</keyword>
<evidence type="ECO:0000259" key="13">
    <source>
        <dbReference type="PROSITE" id="PS51999"/>
    </source>
</evidence>
<keyword evidence="4 12" id="KW-0863">Zinc-finger</keyword>
<evidence type="ECO:0000256" key="8">
    <source>
        <dbReference type="ARBA" id="ARBA00023242"/>
    </source>
</evidence>
<comment type="caution">
    <text evidence="14">The sequence shown here is derived from an EMBL/GenBank/DDBJ whole genome shotgun (WGS) entry which is preliminary data.</text>
</comment>
<feature type="site" description="Interaction with DNA substrate" evidence="11">
    <location>
        <position position="353"/>
    </location>
</feature>
<sequence length="529" mass="59773">MTNIPDKTIKRKAKNDLIRFLTFNVNGIRTFFHYHPFSQMKSSLKDVFDYFDSDIISFQELKTDTLAISKWGKVDGFYSFISIPKVKKGYSGVGCWIRILPEDHPCHNTLKVVKAEEGITGLLTVKVNGQQIRYRDDVNLGLGGYDDLGITDEQLLLDLDSEGRCVMIELAYNMIVICVYSPANSGLTDEGEVFRMTFIKVLFNRIRNFTKMGKNVAFMGDINICRDLIDSADCLNLANINLQEYNTGTMVESKYYSDAVKFILNPDTPHRKLLNMLLSDSIIPELADDGILVDSTRYIQGRDRLKMYTVWNTLKNTRPSNYGSRIDLILLTDVLKYNIKDANILAEVMGSDHCPVYADLSFESISTEIKPSSSKIPKFEARYKFNLMNYDVLSMFAKRSKTAPLPRISNSSSASTSNTVKYGMAKKEKSIDTFFKITKTQRPNRTLSTRNAGPDKGISLRTTRISSSQSDAKSLKDIFGSPPLCRHGDVCILKTSKTSDNPGKKFWTCHKSRGDPNDPDSSCGFFKWV</sequence>
<dbReference type="PROSITE" id="PS51435">
    <property type="entry name" value="AP_NUCLEASE_F1_4"/>
    <property type="match status" value="1"/>
</dbReference>